<feature type="compositionally biased region" description="Basic and acidic residues" evidence="3">
    <location>
        <begin position="73"/>
        <end position="95"/>
    </location>
</feature>
<organism evidence="5 6">
    <name type="scientific">Kwoniella shivajii</name>
    <dbReference type="NCBI Taxonomy" id="564305"/>
    <lineage>
        <taxon>Eukaryota</taxon>
        <taxon>Fungi</taxon>
        <taxon>Dikarya</taxon>
        <taxon>Basidiomycota</taxon>
        <taxon>Agaricomycotina</taxon>
        <taxon>Tremellomycetes</taxon>
        <taxon>Tremellales</taxon>
        <taxon>Cryptococcaceae</taxon>
        <taxon>Kwoniella</taxon>
    </lineage>
</organism>
<dbReference type="PANTHER" id="PTHR48112:SF22">
    <property type="entry name" value="MITOCHONDRIAL TRANSCRIPTION FACTOR A, ISOFORM B"/>
    <property type="match status" value="1"/>
</dbReference>
<feature type="region of interest" description="Disordered" evidence="3">
    <location>
        <begin position="73"/>
        <end position="121"/>
    </location>
</feature>
<name>A0ABZ1CVP0_9TREE</name>
<dbReference type="Pfam" id="PF00505">
    <property type="entry name" value="HMG_box"/>
    <property type="match status" value="1"/>
</dbReference>
<evidence type="ECO:0000313" key="6">
    <source>
        <dbReference type="Proteomes" id="UP001329825"/>
    </source>
</evidence>
<feature type="compositionally biased region" description="Acidic residues" evidence="3">
    <location>
        <begin position="112"/>
        <end position="121"/>
    </location>
</feature>
<dbReference type="RefSeq" id="XP_062789979.1">
    <property type="nucleotide sequence ID" value="XM_062933928.1"/>
</dbReference>
<keyword evidence="1 2" id="KW-0238">DNA-binding</keyword>
<sequence length="121" mass="13503">MPKVSAKDTKKSAGVQAAAKKRAKKDPNKPKRALSAYMFFVQDYRERIKQENPDATFGDVGKLLGLKWKEMSPVEKKPYEDKAQADKARADRENAVYKANGKAAKKAAPVVEESDDDEDDD</sequence>
<dbReference type="CDD" id="cd01390">
    <property type="entry name" value="HMG-box_NHP6-like"/>
    <property type="match status" value="1"/>
</dbReference>
<gene>
    <name evidence="5" type="ORF">IL334_002182</name>
</gene>
<dbReference type="EMBL" id="CP141882">
    <property type="protein sequence ID" value="WRT65239.1"/>
    <property type="molecule type" value="Genomic_DNA"/>
</dbReference>
<protein>
    <submittedName>
        <fullName evidence="5">Non-histone chromosomal protein 6</fullName>
    </submittedName>
</protein>
<evidence type="ECO:0000313" key="5">
    <source>
        <dbReference type="EMBL" id="WRT65239.1"/>
    </source>
</evidence>
<feature type="domain" description="HMG box" evidence="4">
    <location>
        <begin position="30"/>
        <end position="98"/>
    </location>
</feature>
<feature type="DNA-binding region" description="HMG box" evidence="2">
    <location>
        <begin position="30"/>
        <end position="98"/>
    </location>
</feature>
<dbReference type="InterPro" id="IPR050342">
    <property type="entry name" value="HMGB"/>
</dbReference>
<evidence type="ECO:0000256" key="2">
    <source>
        <dbReference type="PROSITE-ProRule" id="PRU00267"/>
    </source>
</evidence>
<reference evidence="5 6" key="1">
    <citation type="submission" date="2024-01" db="EMBL/GenBank/DDBJ databases">
        <title>Comparative genomics of Cryptococcus and Kwoniella reveals pathogenesis evolution and contrasting modes of karyotype evolution via chromosome fusion or intercentromeric recombination.</title>
        <authorList>
            <person name="Coelho M.A."/>
            <person name="David-Palma M."/>
            <person name="Shea T."/>
            <person name="Bowers K."/>
            <person name="McGinley-Smith S."/>
            <person name="Mohammad A.W."/>
            <person name="Gnirke A."/>
            <person name="Yurkov A.M."/>
            <person name="Nowrousian M."/>
            <person name="Sun S."/>
            <person name="Cuomo C.A."/>
            <person name="Heitman J."/>
        </authorList>
    </citation>
    <scope>NUCLEOTIDE SEQUENCE [LARGE SCALE GENOMIC DNA]</scope>
    <source>
        <strain evidence="5">CBS 11374</strain>
    </source>
</reference>
<dbReference type="PRINTS" id="PR00886">
    <property type="entry name" value="HIGHMOBLTY12"/>
</dbReference>
<evidence type="ECO:0000256" key="3">
    <source>
        <dbReference type="SAM" id="MobiDB-lite"/>
    </source>
</evidence>
<dbReference type="Gene3D" id="1.10.30.10">
    <property type="entry name" value="High mobility group box domain"/>
    <property type="match status" value="1"/>
</dbReference>
<evidence type="ECO:0000259" key="4">
    <source>
        <dbReference type="PROSITE" id="PS50118"/>
    </source>
</evidence>
<dbReference type="GeneID" id="87954313"/>
<dbReference type="PROSITE" id="PS50118">
    <property type="entry name" value="HMG_BOX_2"/>
    <property type="match status" value="1"/>
</dbReference>
<evidence type="ECO:0000256" key="1">
    <source>
        <dbReference type="ARBA" id="ARBA00023125"/>
    </source>
</evidence>
<dbReference type="InterPro" id="IPR009071">
    <property type="entry name" value="HMG_box_dom"/>
</dbReference>
<proteinExistence type="predicted"/>
<feature type="compositionally biased region" description="Basic and acidic residues" evidence="3">
    <location>
        <begin position="1"/>
        <end position="11"/>
    </location>
</feature>
<dbReference type="PANTHER" id="PTHR48112">
    <property type="entry name" value="HIGH MOBILITY GROUP PROTEIN DSP1"/>
    <property type="match status" value="1"/>
</dbReference>
<dbReference type="InterPro" id="IPR036910">
    <property type="entry name" value="HMG_box_dom_sf"/>
</dbReference>
<feature type="compositionally biased region" description="Low complexity" evidence="3">
    <location>
        <begin position="96"/>
        <end position="108"/>
    </location>
</feature>
<keyword evidence="6" id="KW-1185">Reference proteome</keyword>
<accession>A0ABZ1CVP0</accession>
<dbReference type="Proteomes" id="UP001329825">
    <property type="component" value="Chromosome 2"/>
</dbReference>
<dbReference type="SUPFAM" id="SSF47095">
    <property type="entry name" value="HMG-box"/>
    <property type="match status" value="1"/>
</dbReference>
<keyword evidence="2" id="KW-0539">Nucleus</keyword>
<dbReference type="SMART" id="SM00398">
    <property type="entry name" value="HMG"/>
    <property type="match status" value="1"/>
</dbReference>
<feature type="region of interest" description="Disordered" evidence="3">
    <location>
        <begin position="1"/>
        <end position="32"/>
    </location>
</feature>